<name>A0ABT5XQH3_9FLAO</name>
<organism evidence="1 2">
    <name type="scientific">Flagellimonas okinawensis</name>
    <dbReference type="NCBI Taxonomy" id="3031324"/>
    <lineage>
        <taxon>Bacteria</taxon>
        <taxon>Pseudomonadati</taxon>
        <taxon>Bacteroidota</taxon>
        <taxon>Flavobacteriia</taxon>
        <taxon>Flavobacteriales</taxon>
        <taxon>Flavobacteriaceae</taxon>
        <taxon>Flagellimonas</taxon>
    </lineage>
</organism>
<gene>
    <name evidence="1" type="ORF">PY091_12585</name>
</gene>
<dbReference type="PROSITE" id="PS51257">
    <property type="entry name" value="PROKAR_LIPOPROTEIN"/>
    <property type="match status" value="1"/>
</dbReference>
<accession>A0ABT5XQH3</accession>
<dbReference type="EMBL" id="JARFVA010000004">
    <property type="protein sequence ID" value="MDF0708057.1"/>
    <property type="molecule type" value="Genomic_DNA"/>
</dbReference>
<evidence type="ECO:0000313" key="2">
    <source>
        <dbReference type="Proteomes" id="UP001217083"/>
    </source>
</evidence>
<keyword evidence="2" id="KW-1185">Reference proteome</keyword>
<protein>
    <submittedName>
        <fullName evidence="1">Uncharacterized protein</fullName>
    </submittedName>
</protein>
<sequence>MSRLSLLICCAFLFGCQPKKKDVKVQKAEKQDSIEKASIPESHSLIPIFESLDYLVLAKEPKEIMVTKRERANDSFPIYNQLAGYGEDIIMGKDLSFEDVIIYRKYGPNSTFEDYPVDVYQGELAEPDFSTNPAAKQFITRITEGCANGVNFSGHYTFVSWGCGSPCQTGVVVDRITGKIFDGPVTSLGSEFREDSKLLIKNIGALDKKTNLIEVCSYCEVTHEVWNGNSFETVYK</sequence>
<evidence type="ECO:0000313" key="1">
    <source>
        <dbReference type="EMBL" id="MDF0708057.1"/>
    </source>
</evidence>
<dbReference type="Proteomes" id="UP001217083">
    <property type="component" value="Unassembled WGS sequence"/>
</dbReference>
<dbReference type="RefSeq" id="WP_275650021.1">
    <property type="nucleotide sequence ID" value="NZ_JARFVA010000004.1"/>
</dbReference>
<comment type="caution">
    <text evidence="1">The sequence shown here is derived from an EMBL/GenBank/DDBJ whole genome shotgun (WGS) entry which is preliminary data.</text>
</comment>
<proteinExistence type="predicted"/>
<reference evidence="1 2" key="1">
    <citation type="submission" date="2023-03" db="EMBL/GenBank/DDBJ databases">
        <title>Muricauda XX sp. nov. and Muricauda XXX sp. nov., two novel species isolated from Okinawa Trough.</title>
        <authorList>
            <person name="Cao W."/>
            <person name="Deng X."/>
        </authorList>
    </citation>
    <scope>NUCLEOTIDE SEQUENCE [LARGE SCALE GENOMIC DNA]</scope>
    <source>
        <strain evidence="1 2">81s02</strain>
    </source>
</reference>